<dbReference type="NCBIfam" id="TIGR01901">
    <property type="entry name" value="adhes_NPXG"/>
    <property type="match status" value="1"/>
</dbReference>
<dbReference type="EMBL" id="FXWV01000009">
    <property type="protein sequence ID" value="SMR75350.1"/>
    <property type="molecule type" value="Genomic_DNA"/>
</dbReference>
<reference evidence="3 4" key="1">
    <citation type="submission" date="2017-05" db="EMBL/GenBank/DDBJ databases">
        <authorList>
            <person name="Varghese N."/>
            <person name="Submissions S."/>
        </authorList>
    </citation>
    <scope>NUCLEOTIDE SEQUENCE [LARGE SCALE GENOMIC DNA]</scope>
    <source>
        <strain evidence="3 4">CGMCC 1.7287</strain>
    </source>
</reference>
<dbReference type="InterPro" id="IPR011050">
    <property type="entry name" value="Pectin_lyase_fold/virulence"/>
</dbReference>
<dbReference type="InterPro" id="IPR008638">
    <property type="entry name" value="FhaB/CdiA-like_TPS"/>
</dbReference>
<feature type="region of interest" description="Disordered" evidence="1">
    <location>
        <begin position="1352"/>
        <end position="1405"/>
    </location>
</feature>
<dbReference type="NCBIfam" id="NF012206">
    <property type="entry name" value="LktA_tand_53"/>
    <property type="match status" value="5"/>
</dbReference>
<dbReference type="RefSeq" id="WP_239041416.1">
    <property type="nucleotide sequence ID" value="NZ_BAAAEY010000009.1"/>
</dbReference>
<feature type="domain" description="Filamentous haemagglutinin FhaB/tRNA nuclease CdiA-like TPS" evidence="2">
    <location>
        <begin position="44"/>
        <end position="162"/>
    </location>
</feature>
<evidence type="ECO:0000313" key="4">
    <source>
        <dbReference type="Proteomes" id="UP001159257"/>
    </source>
</evidence>
<evidence type="ECO:0000256" key="1">
    <source>
        <dbReference type="SAM" id="MobiDB-lite"/>
    </source>
</evidence>
<keyword evidence="4" id="KW-1185">Reference proteome</keyword>
<name>A0ABY1S1E9_9GAMM</name>
<dbReference type="InterPro" id="IPR047881">
    <property type="entry name" value="LktA_repeat"/>
</dbReference>
<organism evidence="3 4">
    <name type="scientific">Marinobacterium sediminicola</name>
    <dbReference type="NCBI Taxonomy" id="518898"/>
    <lineage>
        <taxon>Bacteria</taxon>
        <taxon>Pseudomonadati</taxon>
        <taxon>Pseudomonadota</taxon>
        <taxon>Gammaproteobacteria</taxon>
        <taxon>Oceanospirillales</taxon>
        <taxon>Oceanospirillaceae</taxon>
        <taxon>Marinobacterium</taxon>
    </lineage>
</organism>
<proteinExistence type="predicted"/>
<dbReference type="Proteomes" id="UP001159257">
    <property type="component" value="Unassembled WGS sequence"/>
</dbReference>
<gene>
    <name evidence="3" type="ORF">SAMN04487964_10912</name>
</gene>
<evidence type="ECO:0000313" key="3">
    <source>
        <dbReference type="EMBL" id="SMR75350.1"/>
    </source>
</evidence>
<dbReference type="NCBIfam" id="NF012204">
    <property type="entry name" value="adhes_FxxPxG"/>
    <property type="match status" value="1"/>
</dbReference>
<dbReference type="InterPro" id="IPR012334">
    <property type="entry name" value="Pectin_lyas_fold"/>
</dbReference>
<dbReference type="SUPFAM" id="SSF51126">
    <property type="entry name" value="Pectin lyase-like"/>
    <property type="match status" value="1"/>
</dbReference>
<evidence type="ECO:0000259" key="2">
    <source>
        <dbReference type="SMART" id="SM00912"/>
    </source>
</evidence>
<feature type="compositionally biased region" description="Acidic residues" evidence="1">
    <location>
        <begin position="1296"/>
        <end position="1306"/>
    </location>
</feature>
<dbReference type="Gene3D" id="2.160.20.10">
    <property type="entry name" value="Single-stranded right-handed beta-helix, Pectin lyase-like"/>
    <property type="match status" value="1"/>
</dbReference>
<sequence length="5453" mass="552197">MARAAKRRRGGLRQIAGQKFTAARSTLAAAVAAALGAGISPLWANTIVVDGRTDTRLNVNGNVTDVVTGTVRGANGFNSFHHFNVAAGNTVNLHVPSNAQNLINLVHDSRAVIDGTLNGVKNGNIDGHIVFADPHGVVVGANGVINVGSLMLAAPTSEFMDRMISAEGAIDEAAVSDLLAGTAPVGDGQIRIDGKVNALDAVHLGGRVVVLDGTVEVATDEAHQALFEAAVNTEGLAVASGASLEAGNIVIHAADDVVISGVANVSAPASGEQGGHIRVRAGRDVSLNDGAVMSVAGADSGGSAGVIDIWADRDATVSTGVRFDASAGATGDGGFIEVSAARTVTLDGLNADLGAGAGGEVGEFLIDPVTVNAGSTAYYTNGGNVTIVASDTITLAENAVINTRQILDPAGDDKLYGDWAAPGDNPFLLPADSETVASIGRSGNVTLQAPNITIEAGARINTFATDGYDAGDISLLSGDNFTCNICEAPSVGDYFTDIDSIGSPIAVASTDDVSISIAEGAVLDARYLERSGYMGAAGADGNIEISAEASDLQVAGWSQASASVVVNGMLRGGDINVTASANAGVDFSFLAALDPANPTGTLTLMEEISDVEFDQIHADLIENADDPTDLTNLLGVGLPITAGIAHADAKVEIGNGAVLEASGEINVSANAERSVNGASGGLLAGSIPNIGIGAIYGQVSGETTAIVSGNARLTTTEAVNVTAFSKNELEVGAEAQVEAAKTTSNTTQGNSSAAFALAIGRARVNTTAGIGESVVLDAGDVDVHAAGMDDFSTEAQSIAIKSTKAGAPTQSQGALTVAISDWKTGVDAYFDARLAAGEELESLDVIAQNLSVSRSTRASVQTGNNFFDYLLGSRSNRQSALDGLLSGAISRSGSPSSLRIAGAAAVTISEQTASARIGSGAVVNAAGDVAVRSRVIDQGIRNIADSRVNSTSGSDASQISGSVAFAFGEYNHASHALIGDGASVNAANIGVGARSLLPIDNDYDEALSDFDVTQWDGPDDFFGALTSLYEAVMMPDATAVESAGLADYLLTGYSNAYGTAEENAVFGSANILLTGHDTRAWVGEGATLNATGADAEWSSDFGIPIEVDDGEDPWDIDAAESWTWSAPVDVDAQSTTETIGFTGNLSILSLLLNRNDPSGNSVGGSFGWTQFDTRTIAGIGDGAVVRASALDVNAVTTDLMVVIAPSAGQGDSVAGNGIFSYAQLDGVTHASVHNGAHLDVGVLDILADQNTWLWAIGGAMASSSETSIGVAVAVDSISSDTRAWVGDNSADRVPEEGEDTDGDGMADTERADVLVADGSAAGILADEVNLNARTEGEVGAISVAGAVARSGASSSSSVGSQQQNTAGGLSSNTSSNTQNSGFLGSLQNMSQSFGSSSSAPTAAPSLTGAGSGTLNFSRINTVAEMNDVALLNTPADGAVQISVNAISDIDQISGSGAAALSLSGSGSASRSTAVAGAVAFNDIQNETRAGLYGVTLAAGGETSTVDVLAASSGDILSAGLALASSDGNASYGGAVSASLGMIDSDTRAEIENSMLLGNDSDLNLTGYDRSRILVGGGALYHGSGDGGGGVGLALTYGRIDNDVSAYIRGSELYNYGNVGVSALSASRVLAAAFGGAVDTGSSTLSGAGSVYVLSVDSDLGAGVTGTYHEVDDDSNPETPAVPELVSESVLTLSGDLQVLAASTSGTAELDSHFVEGGLNTGADFDGNVLAGIDTDQTGLAMPDLALPGEAVLGFAGSLAIGGDAAAAGVAVGYTELGGSYRAEILDADVTAAGAIDVAAINSRTAIGIAAGASYSDAAAITALGSGAITVSKTDVVAQVGGSSVLEADNIGVKAEAQGEIFSLAGALSATSSGTAAIGAAASYNEIGGTVAATLGGDRVHVTGSNPAGEGASVDVLAQQDADIRALAIAGGVNAGGTVAAAGSVTINSLTASTSAQVDASSVEADSLRVRAANGSEDNSNDIWSLAGSITVSNTAGFGLAFSFNTLANAISSGISGTTLLGTDQVDVSSDNHSSIKTLAVSGGGSGNISAGVSDASSSNRAMISAGLNNTYLERDTARVNVQAADHAAIDSLAGAVQGGGTGAVGAAAVVNDIANQISAQVSGGRLRVENLSIDASSLAAINTIAAGVAVGGQAGLAGSIAVNLMDTVTSAYIDSGADIEAQHNVGVVATNNDAVNVIAGSAGIGIGAVGGGLSFVINHMMGVTQAYIDGATTRVSALALDAADVISVATGDLTSEISATKLEEVVDFSPVNVERASHDVTGVAVNASSIQSVGALAVTIGVSGGASGAVTSSNNVIAGETSAWIRGGDINRAVGASEYQQLDLRASSHAYSANLATGVAASATGSGSGTLAIDTLSRRTSAWASEADLHATDRIDVVARTTLGTSMLSIGGAGGVAGIAGSGNIAVHDATTLAYFEGETDADTAQLVLDADARNRMTLVSGAVGIGVTGGGAGATNLAVSSLTTEAEIDSEWRDETNETPTGSGQLIVSGDTRIKANSDSGIENYAIGAAGGGTLGVAGSIGVNVVDNTTMAGMRNARLQGTWDSSLGIEATEAVTLSTFAGALGVGVSGSGVGAGAQVSVVHSVTDAALEHSSVQMGGDLDVLARSDLTSNAVSIAASGGASAGISGSVSVTLIGSGERGDADEEIDKDGQGTLSHVSDLNQAERNGDTAELLSQDQQEQIATSSAYDFDTAVSGTVADRTRARISGGSIVAANLNVNAEDVSRITNTVGAIAGGSLGFGGAVSISRSYSQVSALISDNASIYSHGDVSVKAVAGEAGDTDELTDTAVAGSAGMVALGAAVVDARIDNQVEAGFSARLQGPGSVLSVKAEDLSSVNAEAIGAQAGASAAGIVLANAGKTSRVDARIADATLYASSAREIELAAASSGRVNAHSVAAAGGILAAGSGSVATAIDGSDVDAGLYGANVLYVKGDGLNIDAKSRPEVRALAEGYNVAGSYSVGASVATAKVEADVDAVIFGTTTVNGIGDVELKARLEQVSGSGGLAWARATGASGGAALGANATVADARTTSHINTEIESGSTFNQQGDIQLLAWTDARQSANADGYSIGLVAAGANDAHAESSGTTKAHFAGAIGGSGHGDLSVRAISENVNEAQAEAGSGGLVAGAAASASTLDASSVSATLANSSAISVGDLTLAASHTTEYLTTVDSTRASLLGMSGGWSVNSVDADVTVTVAEDSVVQANNVKIDALGSVSSNSGDDFNVQSGSGGIFDFAGASSMADIVLNTLVDLGRNVMLGLKGDWTSPGTFTVQAANTLDLSDRVKLDAGGLIATAHAESRITANDVSATLNIAEGARLESTGDMVLASYNDADIGASANAKTYGVSGAAGGTSRIEFSSEQSIDVGQGAELLSWGDMRLMTGRDTFGNDSEIDLQAYTDLWNYTALPVGGPPVADVLLTRTGNIAIDSGARVASVGDVYLIADGGKNALTAQGTGKDLYRAAAEGIVNAIGSLVGAEEISLELKGGSTSIDNQTAVSIDGRVEAGIYHDQFLTLNHRVVSDGSGGETFEVYASRSSEGVGYTLLSEDYTQNLFERLNTLYAQQVDYNASAVEKAAFQAEIDLIRRQLEALGTQAGLTEAEMYPDGRDGALVIPTSFPIYTVELDDIIARPGNIEIGAQVLTGTGVLDAPGDASIEIINNTPAFLRTNDLIVPDRMGGEVRFNRALVKSTAEITALNKDGRVANFSEVNTAANSDVPQISVINSFNPTDLPGTLAPDVFAVGDVENRRGSVLIKSNHGSVIVDGSIRANSTSIGAGENVVLSYIDDFRHLDTDPAGLAAPDASGATVAGNSVIISARYINVNGLVQSGIPNWNLTISAGDATVMSQARTDFNNGAGEELVRIRESDPLSGTIGYRYDARNDRIVLDSVDVSGGYMELTGKIISTGNGELRVLDGYGRVSVNNETGIDLEIAGIDIGTEIEGRLRINDAGLLDGDDNNLTSTIYTRVGNSIQVYRGAFGEIDTTAEFLDSSLTASAGSRSTVYAPREGLDYIWLDGESYQALNIETRYSDTAIGFIPAGSGTLYSSETIPGSAEPRAIPGANYLAEGEIPEGERGLGNVYDWGVQDYESDGSADSTVVETWSTCESHFIVCLERRYWTKETTTSGLVGIHRRGMAADQDININFIGYDSGSINITSTLSDVLVGGSVLNESGTTTIRANVLDQLDPDAIISAGHLNVYTTEGIGLTQAMRTQISGDLRAASVGGDIRFDAVNGGLNIREVSTQDGDVWLRAVGDIRSGSSLGIKGGSIELTSLSGSINGAIQTGSTEQDVLAASAPGGINLLQREGDLWVTTLDAGASDVSVTLGDGDLLDGNTTASVDQRQAAVIEALWDDMDLTGTGADEALQRELDAQTQAGQTRYQRYWTLRNLSIELDESGQPVAYSSDAYDPDFRVSYGSSRIEALKATYGWSTPAEVEAGVARMEQLATDEYHALHQEFGTGAYDPNFAFVLSQDDIDAISQGHKWTVDQLTYSVAEGIARAPGQNTGVLNEDPNIVGHNVFIAANNVGKTLDETLVIDLTDGVRSLTTAERQALSTAEYDDVAIDPENPNVLTILRRDDVDFAASGGILVTAHENAFIGGDQDLNIQQINGKTIRIKTNGSILLDDSLSPGSRIRGTDLILEASSGNIGSEDLPLVTDLIGQLTARTSGSLYLFQRGDVIVDSVTALGGIWMDVVGDVTAARSTGATFNGGNVTLSVSGNLGSETGAVDITQGSSEWLNLEVSGDVWLGARQLNGAVGNLNFAQLMVGGDLTIANVWDVLLSDADAGVSGNLLMDLQNDWRMSSTSSLQSLGNVSARTGGTSVLSDIRLWGEANDFTLESTAIQAVGDGPHLRLNGALSLTATNDIGTSDAYLRVSTGSVNALSQNGSVYLDLLSDMTGGGAIAALGGEVSVNAAGDLLLDSLFGADGVNAVDQGTMQLGTLGSEAGALLSAVNDLHIGSADIVESLELNNGENLSFGTLIAGQNINGVAAGTITGDQIRTGLDLNLSAGGTLNVNQVASGRDALLSAVNDLHIGSADIVGSLALNTGENLSFGTLIAGQNINGVAAGIITGDQIRTGLDLNLRAGGSLDVNRIASGRDVTLEAESLNLGSLSAGADVALKTLEDIVIVSVDTLGALGLTAGGRIEFEDMEAGSGVTAAAGGSIIGRTVKGGPLIDMTAGVQWLDGESQPDVTEGVNLSIDLAEADSVSLRSGGVTRIPQVNAANFVGLYGSGLNTSVYDTDGDWIRLDLHDGHEGLADRISLRIFGDEGVEIDRLYAGVLELWTDALELVMRDVRISESMALQTPETYVWMNQLNPGTQQVDTQLYEPDQAFKVSVSGQNVETDAYVVYYRPGWTVSVPNFTDTHDLEGVLVGGQSVERTVGRILSEPESYVYTGSIMTPFQSPVLASSPVQGPVSGFAVRLDSEDEQPEQEKDGI</sequence>
<accession>A0ABY1S1E9</accession>
<dbReference type="SMART" id="SM00912">
    <property type="entry name" value="Haemagg_act"/>
    <property type="match status" value="1"/>
</dbReference>
<protein>
    <submittedName>
        <fullName evidence="3">Haemagglutination activity domain-containing protein</fullName>
    </submittedName>
</protein>
<comment type="caution">
    <text evidence="3">The sequence shown here is derived from an EMBL/GenBank/DDBJ whole genome shotgun (WGS) entry which is preliminary data.</text>
</comment>
<feature type="region of interest" description="Disordered" evidence="1">
    <location>
        <begin position="1284"/>
        <end position="1306"/>
    </location>
</feature>